<evidence type="ECO:0000313" key="3">
    <source>
        <dbReference type="Proteomes" id="UP000198611"/>
    </source>
</evidence>
<dbReference type="Gene3D" id="1.20.210.10">
    <property type="entry name" value="Cytochrome c oxidase-like, subunit I domain"/>
    <property type="match status" value="1"/>
</dbReference>
<dbReference type="RefSeq" id="WP_093427660.1">
    <property type="nucleotide sequence ID" value="NZ_FOMJ01000002.1"/>
</dbReference>
<dbReference type="EMBL" id="FOMJ01000002">
    <property type="protein sequence ID" value="SFD17541.1"/>
    <property type="molecule type" value="Genomic_DNA"/>
</dbReference>
<feature type="transmembrane region" description="Helical" evidence="1">
    <location>
        <begin position="7"/>
        <end position="28"/>
    </location>
</feature>
<accession>A0A1I1Q5Z3</accession>
<dbReference type="SUPFAM" id="SSF81442">
    <property type="entry name" value="Cytochrome c oxidase subunit I-like"/>
    <property type="match status" value="1"/>
</dbReference>
<dbReference type="AlphaFoldDB" id="A0A1I1Q5Z3"/>
<name>A0A1I1Q5Z3_9GAMM</name>
<feature type="transmembrane region" description="Helical" evidence="1">
    <location>
        <begin position="107"/>
        <end position="125"/>
    </location>
</feature>
<evidence type="ECO:0000256" key="1">
    <source>
        <dbReference type="SAM" id="Phobius"/>
    </source>
</evidence>
<dbReference type="InterPro" id="IPR036927">
    <property type="entry name" value="Cyt_c_oxase-like_su1_sf"/>
</dbReference>
<dbReference type="STRING" id="1123397.SAMN05660831_01008"/>
<sequence>MNRRNRWFVLSGLIHGLLGGLVGLLWLAEPGFMAGNVPRVHGHVMLLGFITFHIYGIGLHVLPRFAGRALYSERAADTQFWLAHLGLWGLLAGWLGAPGVIATTGGVLAWLAMALFAANILLTVLRRPGAAPSGAQP</sequence>
<keyword evidence="1" id="KW-1133">Transmembrane helix</keyword>
<keyword evidence="1" id="KW-0472">Membrane</keyword>
<feature type="transmembrane region" description="Helical" evidence="1">
    <location>
        <begin position="80"/>
        <end position="101"/>
    </location>
</feature>
<gene>
    <name evidence="2" type="ORF">SAMN05660831_01008</name>
</gene>
<feature type="transmembrane region" description="Helical" evidence="1">
    <location>
        <begin position="40"/>
        <end position="59"/>
    </location>
</feature>
<keyword evidence="1" id="KW-0812">Transmembrane</keyword>
<keyword evidence="3" id="KW-1185">Reference proteome</keyword>
<evidence type="ECO:0000313" key="2">
    <source>
        <dbReference type="EMBL" id="SFD17541.1"/>
    </source>
</evidence>
<proteinExistence type="predicted"/>
<dbReference type="OrthoDB" id="5784423at2"/>
<dbReference type="Proteomes" id="UP000198611">
    <property type="component" value="Unassembled WGS sequence"/>
</dbReference>
<organism evidence="2 3">
    <name type="scientific">Thiohalospira halophila DSM 15071</name>
    <dbReference type="NCBI Taxonomy" id="1123397"/>
    <lineage>
        <taxon>Bacteria</taxon>
        <taxon>Pseudomonadati</taxon>
        <taxon>Pseudomonadota</taxon>
        <taxon>Gammaproteobacteria</taxon>
        <taxon>Thiohalospirales</taxon>
        <taxon>Thiohalospiraceae</taxon>
        <taxon>Thiohalospira</taxon>
    </lineage>
</organism>
<protein>
    <submittedName>
        <fullName evidence="2">Cytochrome C and Quinol oxidase polypeptide I</fullName>
    </submittedName>
</protein>
<reference evidence="2 3" key="1">
    <citation type="submission" date="2016-10" db="EMBL/GenBank/DDBJ databases">
        <authorList>
            <person name="de Groot N.N."/>
        </authorList>
    </citation>
    <scope>NUCLEOTIDE SEQUENCE [LARGE SCALE GENOMIC DNA]</scope>
    <source>
        <strain evidence="2 3">HL3</strain>
    </source>
</reference>